<evidence type="ECO:0000256" key="2">
    <source>
        <dbReference type="SAM" id="MobiDB-lite"/>
    </source>
</evidence>
<keyword evidence="4" id="KW-1185">Reference proteome</keyword>
<gene>
    <name evidence="3" type="ORF">G6O67_002595</name>
</gene>
<dbReference type="PANTHER" id="PTHR47941">
    <property type="entry name" value="PENTATRICOPEPTIDE REPEAT-CONTAINING PROTEIN 3, MITOCHONDRIAL"/>
    <property type="match status" value="1"/>
</dbReference>
<protein>
    <recommendedName>
        <fullName evidence="5">Pentatricopeptide repeat containing protein</fullName>
    </recommendedName>
</protein>
<feature type="region of interest" description="Disordered" evidence="2">
    <location>
        <begin position="32"/>
        <end position="61"/>
    </location>
</feature>
<dbReference type="OrthoDB" id="185373at2759"/>
<comment type="caution">
    <text evidence="3">The sequence shown here is derived from an EMBL/GenBank/DDBJ whole genome shotgun (WGS) entry which is preliminary data.</text>
</comment>
<dbReference type="AlphaFoldDB" id="A0A8H4V7G3"/>
<evidence type="ECO:0000313" key="4">
    <source>
        <dbReference type="Proteomes" id="UP000557566"/>
    </source>
</evidence>
<evidence type="ECO:0008006" key="5">
    <source>
        <dbReference type="Google" id="ProtNLM"/>
    </source>
</evidence>
<feature type="region of interest" description="Disordered" evidence="2">
    <location>
        <begin position="559"/>
        <end position="581"/>
    </location>
</feature>
<proteinExistence type="predicted"/>
<dbReference type="Gene3D" id="1.25.40.10">
    <property type="entry name" value="Tetratricopeptide repeat domain"/>
    <property type="match status" value="2"/>
</dbReference>
<dbReference type="Proteomes" id="UP000557566">
    <property type="component" value="Unassembled WGS sequence"/>
</dbReference>
<organism evidence="3 4">
    <name type="scientific">Ophiocordyceps sinensis</name>
    <dbReference type="NCBI Taxonomy" id="72228"/>
    <lineage>
        <taxon>Eukaryota</taxon>
        <taxon>Fungi</taxon>
        <taxon>Dikarya</taxon>
        <taxon>Ascomycota</taxon>
        <taxon>Pezizomycotina</taxon>
        <taxon>Sordariomycetes</taxon>
        <taxon>Hypocreomycetidae</taxon>
        <taxon>Hypocreales</taxon>
        <taxon>Ophiocordycipitaceae</taxon>
        <taxon>Ophiocordyceps</taxon>
    </lineage>
</organism>
<keyword evidence="1" id="KW-0677">Repeat</keyword>
<reference evidence="3 4" key="1">
    <citation type="journal article" date="2020" name="Genome Biol. Evol.">
        <title>A new high-quality draft genome assembly of the Chinese cordyceps Ophiocordyceps sinensis.</title>
        <authorList>
            <person name="Shu R."/>
            <person name="Zhang J."/>
            <person name="Meng Q."/>
            <person name="Zhang H."/>
            <person name="Zhou G."/>
            <person name="Li M."/>
            <person name="Wu P."/>
            <person name="Zhao Y."/>
            <person name="Chen C."/>
            <person name="Qin Q."/>
        </authorList>
    </citation>
    <scope>NUCLEOTIDE SEQUENCE [LARGE SCALE GENOMIC DNA]</scope>
    <source>
        <strain evidence="3 4">IOZ07</strain>
    </source>
</reference>
<evidence type="ECO:0000313" key="3">
    <source>
        <dbReference type="EMBL" id="KAF4510724.1"/>
    </source>
</evidence>
<dbReference type="EMBL" id="JAAVMX010000003">
    <property type="protein sequence ID" value="KAF4510724.1"/>
    <property type="molecule type" value="Genomic_DNA"/>
</dbReference>
<accession>A0A8H4V7G3</accession>
<name>A0A8H4V7G3_9HYPO</name>
<evidence type="ECO:0000256" key="1">
    <source>
        <dbReference type="ARBA" id="ARBA00022737"/>
    </source>
</evidence>
<dbReference type="InterPro" id="IPR011990">
    <property type="entry name" value="TPR-like_helical_dom_sf"/>
</dbReference>
<sequence>MPCRPLLFDLRTQNRSICQSCIRRQAAQPWTAAYGTSSRAPVEARPKPRPKPRAQLADSVARQPSRLEMKHYLDRLQQLQRTAAAAPDDSKGYSVRFFEQNGQERTELPEEQGFGDSPISFDGSELKQTLYGLKDVLETQAERDAFQTVMREMGGGFDKQITADDLEKMMGGMKAYTDSIDAELEEVAADMPPELMGELRKTMAELESVAEGGPPARTGPQIDEKHWTINAHKKVVRLNIVLKRVSHDVYSKRGITNKSVSTLYKAYHAARHHLARNWSQVPVDVWDLLWAVFSADESINIHRLAHVSLLARDMSEANVTLSPPQQLLTIEAMFVEGWESKAIDSWKRCVSSLGGDRSEVFQDFWELGVRMHCRAGDMDQAERAVNKLLDKRLDARIMMPLIRTFSEKDSPECREKAWAAYRRMREHLGRGMKLSDYDQVVSYFLTTNQIENALYAFVDMMTDGRVDLKWQKYLPSVVANKFFLGKWLKRLIGAFDLDGAYSVIDFMRKKGVEASPMHLNGLIGAWQRSRTAANVEKADKLAWNMIEERIRFVLARESDGGGGEAEAVPSDAPWPRATVPSDAPWPRATLETFSLMAENYRSRDLPGAMEALWDAFRDAEISPDACMMNQLLESHIQAGRGKEVPALYQSMVTEQGVVPDAHTFSALWKTLATSRVVKVAPEAREDAVIETRRLFEEMVKFRHVFEPEGMDGQLARKILHSFRRLDDNDGFVVALAALRGLFRFLPPELLGLELLMGVSRLAWDTPTHRRRLMQAKRSLDRELLAWTGGDESRLESGPLRAEALYDYLLKRLGRVKGRPPLDEARDVGAAARQMGVYELLSSPPTQ</sequence>